<dbReference type="AlphaFoldDB" id="A0A7I8VGD3"/>
<keyword evidence="5" id="KW-0297">G-protein coupled receptor</keyword>
<evidence type="ECO:0000256" key="8">
    <source>
        <dbReference type="ARBA" id="ARBA00023224"/>
    </source>
</evidence>
<feature type="transmembrane region" description="Helical" evidence="9">
    <location>
        <begin position="185"/>
        <end position="208"/>
    </location>
</feature>
<evidence type="ECO:0000256" key="6">
    <source>
        <dbReference type="ARBA" id="ARBA00023136"/>
    </source>
</evidence>
<feature type="transmembrane region" description="Helical" evidence="9">
    <location>
        <begin position="290"/>
        <end position="309"/>
    </location>
</feature>
<evidence type="ECO:0000256" key="2">
    <source>
        <dbReference type="ARBA" id="ARBA00022475"/>
    </source>
</evidence>
<keyword evidence="12" id="KW-1185">Reference proteome</keyword>
<evidence type="ECO:0000313" key="11">
    <source>
        <dbReference type="EMBL" id="CAD5115254.1"/>
    </source>
</evidence>
<dbReference type="PANTHER" id="PTHR24229:SF96">
    <property type="entry name" value="G-PROTEIN COUPLED RECEPTORS FAMILY 1 PROFILE DOMAIN-CONTAINING PROTEIN"/>
    <property type="match status" value="1"/>
</dbReference>
<keyword evidence="2" id="KW-1003">Cell membrane</keyword>
<dbReference type="GO" id="GO:0042277">
    <property type="term" value="F:peptide binding"/>
    <property type="evidence" value="ECO:0007669"/>
    <property type="project" value="TreeGrafter"/>
</dbReference>
<feature type="transmembrane region" description="Helical" evidence="9">
    <location>
        <begin position="25"/>
        <end position="46"/>
    </location>
</feature>
<feature type="transmembrane region" description="Helical" evidence="9">
    <location>
        <begin position="58"/>
        <end position="79"/>
    </location>
</feature>
<evidence type="ECO:0000256" key="5">
    <source>
        <dbReference type="ARBA" id="ARBA00023040"/>
    </source>
</evidence>
<dbReference type="Gene3D" id="1.20.1070.10">
    <property type="entry name" value="Rhodopsin 7-helix transmembrane proteins"/>
    <property type="match status" value="1"/>
</dbReference>
<protein>
    <recommendedName>
        <fullName evidence="10">G-protein coupled receptors family 1 profile domain-containing protein</fullName>
    </recommendedName>
</protein>
<feature type="transmembrane region" description="Helical" evidence="9">
    <location>
        <begin position="140"/>
        <end position="165"/>
    </location>
</feature>
<dbReference type="EMBL" id="CAJFCJ010000006">
    <property type="protein sequence ID" value="CAD5115254.1"/>
    <property type="molecule type" value="Genomic_DNA"/>
</dbReference>
<comment type="subcellular location">
    <subcellularLocation>
        <location evidence="1">Cell membrane</location>
        <topology evidence="1">Multi-pass membrane protein</topology>
    </subcellularLocation>
</comment>
<evidence type="ECO:0000256" key="4">
    <source>
        <dbReference type="ARBA" id="ARBA00022989"/>
    </source>
</evidence>
<evidence type="ECO:0000256" key="3">
    <source>
        <dbReference type="ARBA" id="ARBA00022692"/>
    </source>
</evidence>
<organism evidence="11 12">
    <name type="scientific">Dimorphilus gyrociliatus</name>
    <dbReference type="NCBI Taxonomy" id="2664684"/>
    <lineage>
        <taxon>Eukaryota</taxon>
        <taxon>Metazoa</taxon>
        <taxon>Spiralia</taxon>
        <taxon>Lophotrochozoa</taxon>
        <taxon>Annelida</taxon>
        <taxon>Polychaeta</taxon>
        <taxon>Polychaeta incertae sedis</taxon>
        <taxon>Dinophilidae</taxon>
        <taxon>Dimorphilus</taxon>
    </lineage>
</organism>
<evidence type="ECO:0000313" key="12">
    <source>
        <dbReference type="Proteomes" id="UP000549394"/>
    </source>
</evidence>
<keyword evidence="8" id="KW-0807">Transducer</keyword>
<evidence type="ECO:0000256" key="1">
    <source>
        <dbReference type="ARBA" id="ARBA00004651"/>
    </source>
</evidence>
<proteinExistence type="predicted"/>
<keyword evidence="4 9" id="KW-1133">Transmembrane helix</keyword>
<feature type="transmembrane region" description="Helical" evidence="9">
    <location>
        <begin position="99"/>
        <end position="120"/>
    </location>
</feature>
<evidence type="ECO:0000259" key="10">
    <source>
        <dbReference type="PROSITE" id="PS50262"/>
    </source>
</evidence>
<dbReference type="PANTHER" id="PTHR24229">
    <property type="entry name" value="NEUROPEPTIDES RECEPTOR"/>
    <property type="match status" value="1"/>
</dbReference>
<dbReference type="OrthoDB" id="9990906at2759"/>
<feature type="domain" description="G-protein coupled receptors family 1 profile" evidence="10">
    <location>
        <begin position="38"/>
        <end position="306"/>
    </location>
</feature>
<dbReference type="GO" id="GO:0004930">
    <property type="term" value="F:G protein-coupled receptor activity"/>
    <property type="evidence" value="ECO:0007669"/>
    <property type="project" value="UniProtKB-KW"/>
</dbReference>
<dbReference type="PROSITE" id="PS50262">
    <property type="entry name" value="G_PROTEIN_RECEP_F1_2"/>
    <property type="match status" value="1"/>
</dbReference>
<gene>
    <name evidence="11" type="ORF">DGYR_LOCUS4007</name>
</gene>
<keyword evidence="3 9" id="KW-0812">Transmembrane</keyword>
<dbReference type="GO" id="GO:0005886">
    <property type="term" value="C:plasma membrane"/>
    <property type="evidence" value="ECO:0007669"/>
    <property type="project" value="UniProtKB-SubCell"/>
</dbReference>
<accession>A0A7I8VGD3</accession>
<evidence type="ECO:0000256" key="9">
    <source>
        <dbReference type="SAM" id="Phobius"/>
    </source>
</evidence>
<dbReference type="GO" id="GO:0043005">
    <property type="term" value="C:neuron projection"/>
    <property type="evidence" value="ECO:0007669"/>
    <property type="project" value="TreeGrafter"/>
</dbReference>
<evidence type="ECO:0000256" key="7">
    <source>
        <dbReference type="ARBA" id="ARBA00023170"/>
    </source>
</evidence>
<feature type="transmembrane region" description="Helical" evidence="9">
    <location>
        <begin position="247"/>
        <end position="270"/>
    </location>
</feature>
<name>A0A7I8VGD3_9ANNE</name>
<dbReference type="SUPFAM" id="SSF81321">
    <property type="entry name" value="Family A G protein-coupled receptor-like"/>
    <property type="match status" value="1"/>
</dbReference>
<dbReference type="Proteomes" id="UP000549394">
    <property type="component" value="Unassembled WGS sequence"/>
</dbReference>
<sequence length="347" mass="39468">MILHKHNNTSAGPEGLSLTLHILDYYVRPVYTTIGIFANLIAAILLRTNDKSRSSTTVYCRCLTTVHVIFLITLLLAWIDSQTPLSVFSQVSVACQAFFFFSNLTNFVSVWTQVVIAIDAHIRMCYTARAALCSRMRARFVLLGIVAVAIAVHVNLSLTVSNHMMTCIPLADYGDSALLLVRFDAIFNVVLPYSVVIILNSMTMVVTVKHRHRGIASFVHHLHVRMSTVATRRYSPRHEEIVIRRDVILSLAINGVFLLFTSPTQFLRFYTVTRPTNVELTMIVYLVQQMALHAYHLSFTLHAFVYIIYLPYMRHALNPVNLKRNSSSKRKKSSCNYRRTNIEEEAI</sequence>
<keyword evidence="7" id="KW-0675">Receptor</keyword>
<keyword evidence="6 9" id="KW-0472">Membrane</keyword>
<dbReference type="InterPro" id="IPR017452">
    <property type="entry name" value="GPCR_Rhodpsn_7TM"/>
</dbReference>
<reference evidence="11 12" key="1">
    <citation type="submission" date="2020-08" db="EMBL/GenBank/DDBJ databases">
        <authorList>
            <person name="Hejnol A."/>
        </authorList>
    </citation>
    <scope>NUCLEOTIDE SEQUENCE [LARGE SCALE GENOMIC DNA]</scope>
</reference>
<comment type="caution">
    <text evidence="11">The sequence shown here is derived from an EMBL/GenBank/DDBJ whole genome shotgun (WGS) entry which is preliminary data.</text>
</comment>